<reference evidence="1" key="1">
    <citation type="submission" date="2016-08" db="EMBL/GenBank/DDBJ databases">
        <authorList>
            <person name="Ngugi D.K."/>
            <person name="Miyake S."/>
            <person name="Stingl U."/>
        </authorList>
    </citation>
    <scope>NUCLEOTIDE SEQUENCE</scope>
    <source>
        <strain evidence="1">SCG-B11WGA-EpuloA1</strain>
    </source>
</reference>
<dbReference type="Proteomes" id="UP000188605">
    <property type="component" value="Unassembled WGS sequence"/>
</dbReference>
<keyword evidence="2" id="KW-1185">Reference proteome</keyword>
<gene>
    <name evidence="1" type="ORF">AN396_03140</name>
</gene>
<name>A0ACC8XEP9_9FIRM</name>
<proteinExistence type="predicted"/>
<organism evidence="1 2">
    <name type="scientific">Candidatus Epulonipiscium fishelsonii</name>
    <dbReference type="NCBI Taxonomy" id="77094"/>
    <lineage>
        <taxon>Bacteria</taxon>
        <taxon>Bacillati</taxon>
        <taxon>Bacillota</taxon>
        <taxon>Clostridia</taxon>
        <taxon>Lachnospirales</taxon>
        <taxon>Lachnospiraceae</taxon>
        <taxon>Candidatus Epulonipiscium</taxon>
    </lineage>
</organism>
<sequence>MEELFEINYEITDKEYKELVEFQVKSSYRNRRITAFLINLVFFILSIHYLVAQDIIMPNMLRYGLLVLAFALTFVNVERYGNKRIQKEASDAYDEYKSLINKEFLGKHKLLLIGNTMTVVYGLTKESLSQSDISSVAKLSTITAVISNQKVFEIIPNDILELPKNKTIFQAFINPTK</sequence>
<comment type="caution">
    <text evidence="1">The sequence shown here is derived from an EMBL/GenBank/DDBJ whole genome shotgun (WGS) entry which is preliminary data.</text>
</comment>
<evidence type="ECO:0000313" key="2">
    <source>
        <dbReference type="Proteomes" id="UP000188605"/>
    </source>
</evidence>
<accession>A0ACC8XEP9</accession>
<evidence type="ECO:0000313" key="1">
    <source>
        <dbReference type="EMBL" id="ONI41740.1"/>
    </source>
</evidence>
<dbReference type="EMBL" id="LJDB01000029">
    <property type="protein sequence ID" value="ONI41740.1"/>
    <property type="molecule type" value="Genomic_DNA"/>
</dbReference>
<protein>
    <submittedName>
        <fullName evidence="1">Uncharacterized protein</fullName>
    </submittedName>
</protein>